<evidence type="ECO:0000313" key="1">
    <source>
        <dbReference type="EMBL" id="MBP3942653.1"/>
    </source>
</evidence>
<proteinExistence type="predicted"/>
<organism evidence="1 2">
    <name type="scientific">Rhinopithecimicrobium faecis</name>
    <dbReference type="NCBI Taxonomy" id="2820698"/>
    <lineage>
        <taxon>Bacteria</taxon>
        <taxon>Pseudomonadati</taxon>
        <taxon>Bacteroidota</taxon>
        <taxon>Sphingobacteriia</taxon>
        <taxon>Sphingobacteriales</taxon>
        <taxon>Sphingobacteriaceae</taxon>
        <taxon>Rhinopithecimicrobium</taxon>
    </lineage>
</organism>
<protein>
    <submittedName>
        <fullName evidence="1">Uncharacterized protein</fullName>
    </submittedName>
</protein>
<gene>
    <name evidence="1" type="ORF">J5U18_03590</name>
</gene>
<accession>A0A8T4H8F1</accession>
<name>A0A8T4H8F1_9SPHI</name>
<dbReference type="Proteomes" id="UP000679691">
    <property type="component" value="Unassembled WGS sequence"/>
</dbReference>
<dbReference type="EMBL" id="JAGKSB010000003">
    <property type="protein sequence ID" value="MBP3942653.1"/>
    <property type="molecule type" value="Genomic_DNA"/>
</dbReference>
<keyword evidence="2" id="KW-1185">Reference proteome</keyword>
<comment type="caution">
    <text evidence="1">The sequence shown here is derived from an EMBL/GenBank/DDBJ whole genome shotgun (WGS) entry which is preliminary data.</text>
</comment>
<reference evidence="1" key="1">
    <citation type="submission" date="2021-03" db="EMBL/GenBank/DDBJ databases">
        <authorList>
            <person name="Lu T."/>
            <person name="Wang Q."/>
            <person name="Han X."/>
        </authorList>
    </citation>
    <scope>NUCLEOTIDE SEQUENCE</scope>
    <source>
        <strain evidence="1">WQ 2009</strain>
    </source>
</reference>
<dbReference type="AlphaFoldDB" id="A0A8T4H8F1"/>
<evidence type="ECO:0000313" key="2">
    <source>
        <dbReference type="Proteomes" id="UP000679691"/>
    </source>
</evidence>
<sequence length="60" mass="6517">MNKENKTKIPYVPPSIVVTILELEGGIAAGSATVNPVNQSGAVYQSWEDEAESDDRVVIW</sequence>
<dbReference type="RefSeq" id="WP_353546137.1">
    <property type="nucleotide sequence ID" value="NZ_JAGKSB010000003.1"/>
</dbReference>